<keyword evidence="2" id="KW-1185">Reference proteome</keyword>
<comment type="caution">
    <text evidence="1">The sequence shown here is derived from an EMBL/GenBank/DDBJ whole genome shotgun (WGS) entry which is preliminary data.</text>
</comment>
<organism evidence="1 2">
    <name type="scientific">Melia azedarach</name>
    <name type="common">Chinaberry tree</name>
    <dbReference type="NCBI Taxonomy" id="155640"/>
    <lineage>
        <taxon>Eukaryota</taxon>
        <taxon>Viridiplantae</taxon>
        <taxon>Streptophyta</taxon>
        <taxon>Embryophyta</taxon>
        <taxon>Tracheophyta</taxon>
        <taxon>Spermatophyta</taxon>
        <taxon>Magnoliopsida</taxon>
        <taxon>eudicotyledons</taxon>
        <taxon>Gunneridae</taxon>
        <taxon>Pentapetalae</taxon>
        <taxon>rosids</taxon>
        <taxon>malvids</taxon>
        <taxon>Sapindales</taxon>
        <taxon>Meliaceae</taxon>
        <taxon>Melia</taxon>
    </lineage>
</organism>
<accession>A0ACC1XYX6</accession>
<gene>
    <name evidence="1" type="ORF">OWV82_013840</name>
</gene>
<evidence type="ECO:0000313" key="2">
    <source>
        <dbReference type="Proteomes" id="UP001164539"/>
    </source>
</evidence>
<protein>
    <submittedName>
        <fullName evidence="1">Ubiquitin carboxyl-terminal hydrolase</fullName>
    </submittedName>
</protein>
<dbReference type="EMBL" id="CM051400">
    <property type="protein sequence ID" value="KAJ4715485.1"/>
    <property type="molecule type" value="Genomic_DNA"/>
</dbReference>
<reference evidence="1 2" key="1">
    <citation type="journal article" date="2023" name="Science">
        <title>Complex scaffold remodeling in plant triterpene biosynthesis.</title>
        <authorList>
            <person name="De La Pena R."/>
            <person name="Hodgson H."/>
            <person name="Liu J.C."/>
            <person name="Stephenson M.J."/>
            <person name="Martin A.C."/>
            <person name="Owen C."/>
            <person name="Harkess A."/>
            <person name="Leebens-Mack J."/>
            <person name="Jimenez L.E."/>
            <person name="Osbourn A."/>
            <person name="Sattely E.S."/>
        </authorList>
    </citation>
    <scope>NUCLEOTIDE SEQUENCE [LARGE SCALE GENOMIC DNA]</scope>
    <source>
        <strain evidence="2">cv. JPN11</strain>
        <tissue evidence="1">Leaf</tissue>
    </source>
</reference>
<dbReference type="Proteomes" id="UP001164539">
    <property type="component" value="Chromosome 7"/>
</dbReference>
<proteinExistence type="predicted"/>
<evidence type="ECO:0000313" key="1">
    <source>
        <dbReference type="EMBL" id="KAJ4715485.1"/>
    </source>
</evidence>
<keyword evidence="1" id="KW-0378">Hydrolase</keyword>
<sequence length="572" mass="64454">MKIEGNTSVKAIIQSLKNGVLPYTKWVSASGLVGVLGAASFVLALRKDGKFGNFSGLPWFSERENRLEKLCLVPGLQNLGNNCFLNVILQALASCTYFQHFLQKVVEECEEQEENLPLSVALASLLEDLCSIVERRVVLSPRKVMLALELYIQNFNLTSQQDAEEAFLHLMSSLREEFSECYSPNETSLVDAFSAANYRILSPKTRKSQSDQERWQKHFFGPFDGILGSILTCRSCSSQISLDYQFFHSLPLSPVLDRGSTIMVGCTLEDCLKQFLIAEQLENYHCSHCWHIAAIKYLALRGAAEMEIEELRRCSVRDSCNCQSHLNLETLPWSNNFSHTLKQLSISRCPKILCIHLQRASINEFGELVKLRGHIAFPLILDLFPFMRSGLGIKDLEESWQRGQAKLQNLRLSSSPNHVNRRYDAKMLNSIYGLTGENINSKVAIGDELGCSTAHVKTFQGECVLPQTQCCSDAVEIQSDDEVNVSSELCPSEAHLYRLASVVEHFGRVGSGHYTVYRSVRVESHEENPDEHFETPVTRWFCISDSEVYSVSEKDVLAAEASLLFYERITES</sequence>
<name>A0ACC1XYX6_MELAZ</name>